<dbReference type="AlphaFoldDB" id="A0A914AF50"/>
<evidence type="ECO:0000313" key="3">
    <source>
        <dbReference type="Proteomes" id="UP000887568"/>
    </source>
</evidence>
<protein>
    <recommendedName>
        <fullName evidence="1">Integrase catalytic domain-containing protein</fullName>
    </recommendedName>
</protein>
<dbReference type="InterPro" id="IPR036397">
    <property type="entry name" value="RNaseH_sf"/>
</dbReference>
<sequence>MYNPKSDGMIERFNRTLLSMVSLMIDPHKRQRDWDQKVMLATFAYRSTPHESTGETPNMLMLGRELYLPLDLTTRVTAKDGEVSEETDYALQLREDMQLAHERAREVLKCSARRQKKCYDQKTIGAKLKTGEFVWLHNPSKTKGLSPKLQRRWEGPYLILQKLSDVT</sequence>
<dbReference type="Gene3D" id="3.30.420.10">
    <property type="entry name" value="Ribonuclease H-like superfamily/Ribonuclease H"/>
    <property type="match status" value="1"/>
</dbReference>
<dbReference type="RefSeq" id="XP_038062372.1">
    <property type="nucleotide sequence ID" value="XM_038206444.1"/>
</dbReference>
<dbReference type="InterPro" id="IPR012337">
    <property type="entry name" value="RNaseH-like_sf"/>
</dbReference>
<dbReference type="GeneID" id="119732841"/>
<dbReference type="InterPro" id="IPR001584">
    <property type="entry name" value="Integrase_cat-core"/>
</dbReference>
<dbReference type="Proteomes" id="UP000887568">
    <property type="component" value="Unplaced"/>
</dbReference>
<dbReference type="GO" id="GO:0003676">
    <property type="term" value="F:nucleic acid binding"/>
    <property type="evidence" value="ECO:0007669"/>
    <property type="project" value="InterPro"/>
</dbReference>
<dbReference type="GO" id="GO:0015074">
    <property type="term" value="P:DNA integration"/>
    <property type="evidence" value="ECO:0007669"/>
    <property type="project" value="InterPro"/>
</dbReference>
<dbReference type="OMA" id="TVEYVEW"/>
<evidence type="ECO:0000259" key="1">
    <source>
        <dbReference type="PROSITE" id="PS50994"/>
    </source>
</evidence>
<dbReference type="SUPFAM" id="SSF53098">
    <property type="entry name" value="Ribonuclease H-like"/>
    <property type="match status" value="1"/>
</dbReference>
<name>A0A914AF50_PATMI</name>
<dbReference type="EnsemblMetazoa" id="XM_038206444.1">
    <property type="protein sequence ID" value="XP_038062372.1"/>
    <property type="gene ID" value="LOC119732841"/>
</dbReference>
<dbReference type="OrthoDB" id="10062030at2759"/>
<dbReference type="InterPro" id="IPR050951">
    <property type="entry name" value="Retrovirus_Pol_polyprotein"/>
</dbReference>
<accession>A0A914AF50</accession>
<organism evidence="2 3">
    <name type="scientific">Patiria miniata</name>
    <name type="common">Bat star</name>
    <name type="synonym">Asterina miniata</name>
    <dbReference type="NCBI Taxonomy" id="46514"/>
    <lineage>
        <taxon>Eukaryota</taxon>
        <taxon>Metazoa</taxon>
        <taxon>Echinodermata</taxon>
        <taxon>Eleutherozoa</taxon>
        <taxon>Asterozoa</taxon>
        <taxon>Asteroidea</taxon>
        <taxon>Valvatacea</taxon>
        <taxon>Valvatida</taxon>
        <taxon>Asterinidae</taxon>
        <taxon>Patiria</taxon>
    </lineage>
</organism>
<feature type="domain" description="Integrase catalytic" evidence="1">
    <location>
        <begin position="1"/>
        <end position="65"/>
    </location>
</feature>
<reference evidence="2" key="1">
    <citation type="submission" date="2022-11" db="UniProtKB">
        <authorList>
            <consortium name="EnsemblMetazoa"/>
        </authorList>
    </citation>
    <scope>IDENTIFICATION</scope>
</reference>
<keyword evidence="3" id="KW-1185">Reference proteome</keyword>
<dbReference type="PANTHER" id="PTHR37984:SF15">
    <property type="entry name" value="INTEGRASE CATALYTIC DOMAIN-CONTAINING PROTEIN"/>
    <property type="match status" value="1"/>
</dbReference>
<proteinExistence type="predicted"/>
<evidence type="ECO:0000313" key="2">
    <source>
        <dbReference type="EnsemblMetazoa" id="XP_038062372.1"/>
    </source>
</evidence>
<dbReference type="PROSITE" id="PS50994">
    <property type="entry name" value="INTEGRASE"/>
    <property type="match status" value="1"/>
</dbReference>
<dbReference type="PANTHER" id="PTHR37984">
    <property type="entry name" value="PROTEIN CBG26694"/>
    <property type="match status" value="1"/>
</dbReference>